<keyword evidence="10" id="KW-1185">Reference proteome</keyword>
<keyword evidence="3 7" id="KW-1133">Transmembrane helix</keyword>
<evidence type="ECO:0000256" key="3">
    <source>
        <dbReference type="ARBA" id="ARBA00022989"/>
    </source>
</evidence>
<evidence type="ECO:0000256" key="7">
    <source>
        <dbReference type="SAM" id="Phobius"/>
    </source>
</evidence>
<dbReference type="GO" id="GO:0008610">
    <property type="term" value="P:lipid biosynthetic process"/>
    <property type="evidence" value="ECO:0007669"/>
    <property type="project" value="InterPro"/>
</dbReference>
<dbReference type="GO" id="GO:0012505">
    <property type="term" value="C:endomembrane system"/>
    <property type="evidence" value="ECO:0007669"/>
    <property type="project" value="UniProtKB-SubCell"/>
</dbReference>
<dbReference type="Proteomes" id="UP000031197">
    <property type="component" value="Unassembled WGS sequence"/>
</dbReference>
<keyword evidence="5" id="KW-0443">Lipid metabolism</keyword>
<proteinExistence type="predicted"/>
<reference evidence="9 10" key="1">
    <citation type="submission" date="2014-12" db="EMBL/GenBank/DDBJ databases">
        <title>Genome sequencing of Alteromonas marina AD001.</title>
        <authorList>
            <person name="Adrian T.G.S."/>
            <person name="Chan K.G."/>
        </authorList>
    </citation>
    <scope>NUCLEOTIDE SEQUENCE [LARGE SCALE GENOMIC DNA]</scope>
    <source>
        <strain evidence="9 10">AD001</strain>
    </source>
</reference>
<dbReference type="InterPro" id="IPR006694">
    <property type="entry name" value="Fatty_acid_hydroxylase"/>
</dbReference>
<feature type="transmembrane region" description="Helical" evidence="7">
    <location>
        <begin position="73"/>
        <end position="92"/>
    </location>
</feature>
<accession>A0A0B3Z7L8</accession>
<dbReference type="GO" id="GO:0050479">
    <property type="term" value="F:glyceryl-ether monooxygenase activity"/>
    <property type="evidence" value="ECO:0007669"/>
    <property type="project" value="TreeGrafter"/>
</dbReference>
<evidence type="ECO:0000313" key="9">
    <source>
        <dbReference type="EMBL" id="KHT54345.1"/>
    </source>
</evidence>
<comment type="subcellular location">
    <subcellularLocation>
        <location evidence="1">Endomembrane system</location>
        <topology evidence="1">Multi-pass membrane protein</topology>
    </subcellularLocation>
</comment>
<dbReference type="AlphaFoldDB" id="A0A0B3Z7L8"/>
<gene>
    <name evidence="9" type="ORF">RJ41_07410</name>
</gene>
<dbReference type="Pfam" id="PF04116">
    <property type="entry name" value="FA_hydroxylase"/>
    <property type="match status" value="1"/>
</dbReference>
<evidence type="ECO:0000256" key="4">
    <source>
        <dbReference type="ARBA" id="ARBA00023002"/>
    </source>
</evidence>
<organism evidence="9 10">
    <name type="scientific">Alteromonas marina</name>
    <dbReference type="NCBI Taxonomy" id="203795"/>
    <lineage>
        <taxon>Bacteria</taxon>
        <taxon>Pseudomonadati</taxon>
        <taxon>Pseudomonadota</taxon>
        <taxon>Gammaproteobacteria</taxon>
        <taxon>Alteromonadales</taxon>
        <taxon>Alteromonadaceae</taxon>
        <taxon>Alteromonas/Salinimonas group</taxon>
        <taxon>Alteromonas</taxon>
    </lineage>
</organism>
<evidence type="ECO:0000259" key="8">
    <source>
        <dbReference type="Pfam" id="PF04116"/>
    </source>
</evidence>
<feature type="domain" description="Fatty acid hydroxylase" evidence="8">
    <location>
        <begin position="79"/>
        <end position="212"/>
    </location>
</feature>
<feature type="transmembrane region" description="Helical" evidence="7">
    <location>
        <begin position="133"/>
        <end position="159"/>
    </location>
</feature>
<dbReference type="GO" id="GO:0005506">
    <property type="term" value="F:iron ion binding"/>
    <property type="evidence" value="ECO:0007669"/>
    <property type="project" value="InterPro"/>
</dbReference>
<comment type="caution">
    <text evidence="9">The sequence shown here is derived from an EMBL/GenBank/DDBJ whole genome shotgun (WGS) entry which is preliminary data.</text>
</comment>
<dbReference type="EMBL" id="JWLW01000012">
    <property type="protein sequence ID" value="KHT54345.1"/>
    <property type="molecule type" value="Genomic_DNA"/>
</dbReference>
<keyword evidence="2 7" id="KW-0812">Transmembrane</keyword>
<sequence>MIPIELILLGLSPVFLLCVFVEFKKARQFYNVKDSVNNALLALLHQGSDALVLLLLMPFFIWLHQFSLFKIELSALSLFAGFILQDFLYYWFHRASHNIHWFWLAHVVHHSSTKMNFTTAFRQSVLYPFVGMWLFWVPMILIGFSPSLVFAIVAINLAYQFFVHTQTIGNLGWVERIFNTPTHHRIHHATNKPYIDKNYGGVLIIWDKLFGTFAKEDKTITIKYGIVGKMPKDNPLSANFSQIGVLREQLQHAKGIKAKLKRLFGYPVAD</sequence>
<keyword evidence="6 7" id="KW-0472">Membrane</keyword>
<dbReference type="InterPro" id="IPR051689">
    <property type="entry name" value="Sterol_desaturase/TMEM195"/>
</dbReference>
<protein>
    <submittedName>
        <fullName evidence="9">Sterol desaturase</fullName>
    </submittedName>
</protein>
<dbReference type="OrthoDB" id="9770329at2"/>
<dbReference type="PANTHER" id="PTHR21624:SF1">
    <property type="entry name" value="ALKYLGLYCEROL MONOOXYGENASE"/>
    <property type="match status" value="1"/>
</dbReference>
<name>A0A0B3Z7L8_9ALTE</name>
<evidence type="ECO:0000256" key="5">
    <source>
        <dbReference type="ARBA" id="ARBA00023098"/>
    </source>
</evidence>
<evidence type="ECO:0000256" key="2">
    <source>
        <dbReference type="ARBA" id="ARBA00022692"/>
    </source>
</evidence>
<feature type="transmembrane region" description="Helical" evidence="7">
    <location>
        <begin position="39"/>
        <end position="61"/>
    </location>
</feature>
<dbReference type="RefSeq" id="WP_039218836.1">
    <property type="nucleotide sequence ID" value="NZ_JWLW01000012.1"/>
</dbReference>
<evidence type="ECO:0000313" key="10">
    <source>
        <dbReference type="Proteomes" id="UP000031197"/>
    </source>
</evidence>
<keyword evidence="4" id="KW-0560">Oxidoreductase</keyword>
<evidence type="ECO:0000256" key="1">
    <source>
        <dbReference type="ARBA" id="ARBA00004127"/>
    </source>
</evidence>
<dbReference type="PANTHER" id="PTHR21624">
    <property type="entry name" value="STEROL DESATURASE-RELATED PROTEIN"/>
    <property type="match status" value="1"/>
</dbReference>
<evidence type="ECO:0000256" key="6">
    <source>
        <dbReference type="ARBA" id="ARBA00023136"/>
    </source>
</evidence>
<dbReference type="GO" id="GO:0006643">
    <property type="term" value="P:membrane lipid metabolic process"/>
    <property type="evidence" value="ECO:0007669"/>
    <property type="project" value="TreeGrafter"/>
</dbReference>
<dbReference type="GO" id="GO:0016020">
    <property type="term" value="C:membrane"/>
    <property type="evidence" value="ECO:0007669"/>
    <property type="project" value="GOC"/>
</dbReference>